<dbReference type="RefSeq" id="WP_369710805.1">
    <property type="nucleotide sequence ID" value="NZ_CP165644.1"/>
</dbReference>
<name>A0AB39VF04_9FUSO</name>
<dbReference type="KEGG" id="lrug:AB8B22_08590"/>
<evidence type="ECO:0000313" key="1">
    <source>
        <dbReference type="EMBL" id="XDU66461.1"/>
    </source>
</evidence>
<proteinExistence type="predicted"/>
<accession>A0AB39VF04</accession>
<protein>
    <submittedName>
        <fullName evidence="1">Uncharacterized protein</fullName>
    </submittedName>
</protein>
<organism evidence="1">
    <name type="scientific">Leptotrichia rugosa</name>
    <dbReference type="NCBI Taxonomy" id="3239302"/>
    <lineage>
        <taxon>Bacteria</taxon>
        <taxon>Fusobacteriati</taxon>
        <taxon>Fusobacteriota</taxon>
        <taxon>Fusobacteriia</taxon>
        <taxon>Fusobacteriales</taxon>
        <taxon>Leptotrichiaceae</taxon>
        <taxon>Leptotrichia</taxon>
    </lineage>
</organism>
<dbReference type="AlphaFoldDB" id="A0AB39VF04"/>
<sequence>MSLNDIELYLKKYDVQNPVTIQTTSNIFPSCDIEQVLENSLIIVYENKVYLLNFKHIIFIKPE</sequence>
<reference evidence="1" key="1">
    <citation type="submission" date="2024-07" db="EMBL/GenBank/DDBJ databases">
        <authorList>
            <person name="Li X.-J."/>
            <person name="Wang X."/>
        </authorList>
    </citation>
    <scope>NUCLEOTIDE SEQUENCE</scope>
    <source>
        <strain evidence="1">HSP-334</strain>
    </source>
</reference>
<gene>
    <name evidence="1" type="ORF">AB8B22_08590</name>
</gene>
<dbReference type="EMBL" id="CP165644">
    <property type="protein sequence ID" value="XDU66461.1"/>
    <property type="molecule type" value="Genomic_DNA"/>
</dbReference>